<feature type="compositionally biased region" description="Basic and acidic residues" evidence="1">
    <location>
        <begin position="479"/>
        <end position="503"/>
    </location>
</feature>
<protein>
    <submittedName>
        <fullName evidence="2">Hid-1 family protein P27G11.12</fullName>
    </submittedName>
</protein>
<dbReference type="Proteomes" id="UP000187455">
    <property type="component" value="Unassembled WGS sequence"/>
</dbReference>
<dbReference type="Pfam" id="PF12722">
    <property type="entry name" value="Hid1"/>
    <property type="match status" value="3"/>
</dbReference>
<dbReference type="EMBL" id="LSSL01000398">
    <property type="protein sequence ID" value="OLY84684.1"/>
    <property type="molecule type" value="Genomic_DNA"/>
</dbReference>
<dbReference type="InterPro" id="IPR026705">
    <property type="entry name" value="Hid-1/Ecm30"/>
</dbReference>
<dbReference type="STRING" id="133383.A0A1R0H6I4"/>
<dbReference type="AlphaFoldDB" id="A0A1R0H6I4"/>
<feature type="region of interest" description="Disordered" evidence="1">
    <location>
        <begin position="410"/>
        <end position="458"/>
    </location>
</feature>
<comment type="caution">
    <text evidence="2">The sequence shown here is derived from an EMBL/GenBank/DDBJ whole genome shotgun (WGS) entry which is preliminary data.</text>
</comment>
<dbReference type="GO" id="GO:0005797">
    <property type="term" value="C:Golgi medial cisterna"/>
    <property type="evidence" value="ECO:0007669"/>
    <property type="project" value="TreeGrafter"/>
</dbReference>
<dbReference type="PANTHER" id="PTHR21575">
    <property type="entry name" value="PROTEIN HID1"/>
    <property type="match status" value="1"/>
</dbReference>
<evidence type="ECO:0000256" key="1">
    <source>
        <dbReference type="SAM" id="MobiDB-lite"/>
    </source>
</evidence>
<dbReference type="PANTHER" id="PTHR21575:SF14">
    <property type="entry name" value="HID-1 FAMILY PROTEIN P19A11.07C"/>
    <property type="match status" value="1"/>
</dbReference>
<dbReference type="GO" id="GO:0000138">
    <property type="term" value="C:Golgi trans cisterna"/>
    <property type="evidence" value="ECO:0007669"/>
    <property type="project" value="TreeGrafter"/>
</dbReference>
<keyword evidence="3" id="KW-1185">Reference proteome</keyword>
<name>A0A1R0H6I4_9FUNG</name>
<evidence type="ECO:0000313" key="2">
    <source>
        <dbReference type="EMBL" id="OLY84684.1"/>
    </source>
</evidence>
<proteinExistence type="predicted"/>
<dbReference type="OrthoDB" id="1938156at2759"/>
<organism evidence="2 3">
    <name type="scientific">Smittium mucronatum</name>
    <dbReference type="NCBI Taxonomy" id="133383"/>
    <lineage>
        <taxon>Eukaryota</taxon>
        <taxon>Fungi</taxon>
        <taxon>Fungi incertae sedis</taxon>
        <taxon>Zoopagomycota</taxon>
        <taxon>Kickxellomycotina</taxon>
        <taxon>Harpellomycetes</taxon>
        <taxon>Harpellales</taxon>
        <taxon>Legeriomycetaceae</taxon>
        <taxon>Smittium</taxon>
    </lineage>
</organism>
<feature type="compositionally biased region" description="Polar residues" evidence="1">
    <location>
        <begin position="412"/>
        <end position="450"/>
    </location>
</feature>
<sequence length="678" mass="75851">MGGSASKLEFRKRVFYLSENRNLSGDSVEIWAPFWSLPDSPNDVFSLVTTRDIRRIRDVCPENFITLYKKPDEVSNPSRLEDSGIGYLLAEISLRLFHTPGLTVADLDSKIPANPNCQNSLNIVNSSNSVSENSDASLKYPIWTNGIGVPSPPLTTLSTSPEIYNNRIEVLNLLLALSSKEIYYNAQASIKSQNKILEHIVTHSNDQLILSLLCSLINTSLKIHKKKVFPFSYKSEFGSLDSDVLCSILCSQFLSILMGSLIFQNKNKIYLFTSKIHRTQEFEFIIKNSISILNESLESSLSLIATVSQSQNNSLELLTSVISTLLLIAECNSDFVNYLGDHNEATHLFVLLSRFLLMHKSQISKNGLCKLIVYLLRKLSEVRTFSVNMMRPFFNYYSLIPIHLRPMKNTGRRVSNTRSTHNPSAKSTSPIEKNLSEQTKSLSSAQSNESTNDEPQEEIEEVLVVKDPIGSVPISTKPTSEKMSLDSAIKDTKGKQRDIEHSADVTTYPTPSNHKESESETSSIFSQNNKEMATLSKSSSSQKQQIVSKGVIDSFIRILPSKQILTILDALYPHVHKIMADSLAEQQIGMNGTAKVLRFLSDEKVVDFVPQSLSDGEKEKMSKPIHLFFYSINGNNPSGGFYLVSYKTIVWVRIFVVGSKPLGLFNGSNIKLFLVKQN</sequence>
<dbReference type="GO" id="GO:0016020">
    <property type="term" value="C:membrane"/>
    <property type="evidence" value="ECO:0007669"/>
    <property type="project" value="TreeGrafter"/>
</dbReference>
<reference evidence="2 3" key="1">
    <citation type="journal article" date="2016" name="Mol. Biol. Evol.">
        <title>Genome-Wide Survey of Gut Fungi (Harpellales) Reveals the First Horizontally Transferred Ubiquitin Gene from a Mosquito Host.</title>
        <authorList>
            <person name="Wang Y."/>
            <person name="White M.M."/>
            <person name="Kvist S."/>
            <person name="Moncalvo J.M."/>
        </authorList>
    </citation>
    <scope>NUCLEOTIDE SEQUENCE [LARGE SCALE GENOMIC DNA]</scope>
    <source>
        <strain evidence="2 3">ALG-7-W6</strain>
    </source>
</reference>
<gene>
    <name evidence="2" type="ORF">AYI68_g1143</name>
</gene>
<evidence type="ECO:0000313" key="3">
    <source>
        <dbReference type="Proteomes" id="UP000187455"/>
    </source>
</evidence>
<feature type="region of interest" description="Disordered" evidence="1">
    <location>
        <begin position="470"/>
        <end position="526"/>
    </location>
</feature>
<accession>A0A1R0H6I4</accession>